<comment type="caution">
    <text evidence="1">The sequence shown here is derived from an EMBL/GenBank/DDBJ whole genome shotgun (WGS) entry which is preliminary data.</text>
</comment>
<dbReference type="Gramene" id="rna4964">
    <property type="protein sequence ID" value="RHN80977.1"/>
    <property type="gene ID" value="gene4964"/>
</dbReference>
<dbReference type="Proteomes" id="UP000265566">
    <property type="component" value="Chromosome 1"/>
</dbReference>
<proteinExistence type="predicted"/>
<protein>
    <submittedName>
        <fullName evidence="1">Uncharacterized protein</fullName>
    </submittedName>
</protein>
<name>A0A396K3K6_MEDTR</name>
<sequence>MHFMQNLTTQILQEFEKLLNTKGVDKHEVSESKIKGYTSGRQPYTTFNPLSSSIFSCISFAKNTLSPLNSCLNI</sequence>
<dbReference type="EMBL" id="PSQE01000001">
    <property type="protein sequence ID" value="RHN80977.1"/>
    <property type="molecule type" value="Genomic_DNA"/>
</dbReference>
<reference evidence="2" key="1">
    <citation type="journal article" date="2018" name="Nat. Plants">
        <title>Whole-genome landscape of Medicago truncatula symbiotic genes.</title>
        <authorList>
            <person name="Pecrix Y."/>
            <person name="Staton S.E."/>
            <person name="Sallet E."/>
            <person name="Lelandais-Briere C."/>
            <person name="Moreau S."/>
            <person name="Carrere S."/>
            <person name="Blein T."/>
            <person name="Jardinaud M.F."/>
            <person name="Latrasse D."/>
            <person name="Zouine M."/>
            <person name="Zahm M."/>
            <person name="Kreplak J."/>
            <person name="Mayjonade B."/>
            <person name="Satge C."/>
            <person name="Perez M."/>
            <person name="Cauet S."/>
            <person name="Marande W."/>
            <person name="Chantry-Darmon C."/>
            <person name="Lopez-Roques C."/>
            <person name="Bouchez O."/>
            <person name="Berard A."/>
            <person name="Debelle F."/>
            <person name="Munos S."/>
            <person name="Bendahmane A."/>
            <person name="Berges H."/>
            <person name="Niebel A."/>
            <person name="Buitink J."/>
            <person name="Frugier F."/>
            <person name="Benhamed M."/>
            <person name="Crespi M."/>
            <person name="Gouzy J."/>
            <person name="Gamas P."/>
        </authorList>
    </citation>
    <scope>NUCLEOTIDE SEQUENCE [LARGE SCALE GENOMIC DNA]</scope>
    <source>
        <strain evidence="2">cv. Jemalong A17</strain>
    </source>
</reference>
<evidence type="ECO:0000313" key="2">
    <source>
        <dbReference type="Proteomes" id="UP000265566"/>
    </source>
</evidence>
<accession>A0A396K3K6</accession>
<gene>
    <name evidence="1" type="ORF">MtrunA17_Chr1g0194061</name>
</gene>
<dbReference type="AlphaFoldDB" id="A0A396K3K6"/>
<organism evidence="1 2">
    <name type="scientific">Medicago truncatula</name>
    <name type="common">Barrel medic</name>
    <name type="synonym">Medicago tribuloides</name>
    <dbReference type="NCBI Taxonomy" id="3880"/>
    <lineage>
        <taxon>Eukaryota</taxon>
        <taxon>Viridiplantae</taxon>
        <taxon>Streptophyta</taxon>
        <taxon>Embryophyta</taxon>
        <taxon>Tracheophyta</taxon>
        <taxon>Spermatophyta</taxon>
        <taxon>Magnoliopsida</taxon>
        <taxon>eudicotyledons</taxon>
        <taxon>Gunneridae</taxon>
        <taxon>Pentapetalae</taxon>
        <taxon>rosids</taxon>
        <taxon>fabids</taxon>
        <taxon>Fabales</taxon>
        <taxon>Fabaceae</taxon>
        <taxon>Papilionoideae</taxon>
        <taxon>50 kb inversion clade</taxon>
        <taxon>NPAAA clade</taxon>
        <taxon>Hologalegina</taxon>
        <taxon>IRL clade</taxon>
        <taxon>Trifolieae</taxon>
        <taxon>Medicago</taxon>
    </lineage>
</organism>
<evidence type="ECO:0000313" key="1">
    <source>
        <dbReference type="EMBL" id="RHN80977.1"/>
    </source>
</evidence>